<dbReference type="Proteomes" id="UP000249688">
    <property type="component" value="Unassembled WGS sequence"/>
</dbReference>
<comment type="caution">
    <text evidence="2">The sequence shown here is derived from an EMBL/GenBank/DDBJ whole genome shotgun (WGS) entry which is preliminary data.</text>
</comment>
<dbReference type="EMBL" id="QKYU01000010">
    <property type="protein sequence ID" value="PZW45830.1"/>
    <property type="molecule type" value="Genomic_DNA"/>
</dbReference>
<organism evidence="2 3">
    <name type="scientific">Humitalea rosea</name>
    <dbReference type="NCBI Taxonomy" id="990373"/>
    <lineage>
        <taxon>Bacteria</taxon>
        <taxon>Pseudomonadati</taxon>
        <taxon>Pseudomonadota</taxon>
        <taxon>Alphaproteobacteria</taxon>
        <taxon>Acetobacterales</taxon>
        <taxon>Roseomonadaceae</taxon>
        <taxon>Humitalea</taxon>
    </lineage>
</organism>
<evidence type="ECO:0000313" key="2">
    <source>
        <dbReference type="EMBL" id="PZW45830.1"/>
    </source>
</evidence>
<dbReference type="RefSeq" id="WP_111398105.1">
    <property type="nucleotide sequence ID" value="NZ_QKYU01000010.1"/>
</dbReference>
<proteinExistence type="predicted"/>
<feature type="chain" id="PRO_5015995598" evidence="1">
    <location>
        <begin position="25"/>
        <end position="135"/>
    </location>
</feature>
<feature type="signal peptide" evidence="1">
    <location>
        <begin position="1"/>
        <end position="24"/>
    </location>
</feature>
<accession>A0A2W7KDS9</accession>
<keyword evidence="3" id="KW-1185">Reference proteome</keyword>
<dbReference type="AlphaFoldDB" id="A0A2W7KDS9"/>
<gene>
    <name evidence="2" type="ORF">C8P66_11028</name>
</gene>
<name>A0A2W7KDS9_9PROT</name>
<reference evidence="2 3" key="1">
    <citation type="submission" date="2018-06" db="EMBL/GenBank/DDBJ databases">
        <title>Genomic Encyclopedia of Archaeal and Bacterial Type Strains, Phase II (KMG-II): from individual species to whole genera.</title>
        <authorList>
            <person name="Goeker M."/>
        </authorList>
    </citation>
    <scope>NUCLEOTIDE SEQUENCE [LARGE SCALE GENOMIC DNA]</scope>
    <source>
        <strain evidence="2 3">DSM 24525</strain>
    </source>
</reference>
<keyword evidence="1" id="KW-0732">Signal</keyword>
<evidence type="ECO:0000313" key="3">
    <source>
        <dbReference type="Proteomes" id="UP000249688"/>
    </source>
</evidence>
<evidence type="ECO:0000256" key="1">
    <source>
        <dbReference type="SAM" id="SignalP"/>
    </source>
</evidence>
<protein>
    <submittedName>
        <fullName evidence="2">Uncharacterized protein</fullName>
    </submittedName>
</protein>
<sequence>MKTGFKTALAAVTLAAMTAVGGGAAIAQSSGYEWQGQNRQYHAPTQSFCRLRLDRIFQPNPGQPIHLVISNISNIRLQYQVQITLTKGNDTTSGSIFVDNANPGERSERPSIQAFPGSLQGSTVTLRVTSCSQRN</sequence>